<sequence>MAEQVRIAAVGPFSGPRSAWGELLRRSARQFTEPGLVWELHDDRGDAEWGVLRAGDVTDDGGYAAVIGHFNSAGAEGALPLYRRAGLPVVLPLATRPGLLAGSGGGALRWCPDDLGQLRAIAAAAAGHGLARLLVGHDDSDYGRHLAALFTALPAPPLALSALPSPWKPRAGDAVAVCGTHVGVAGVVRGLRRAGFDGRLFATDDCSVGEFAELVGTAGRDVHVTRLAGGPERRVEAAFTALAGALSGDPAARGERLLARIRAHADAAFTADGELDVTPGTGAGHDWEIRPVRPARPGTRGTGGAPAEVVSFDVAVVGAGVVGSAVAAATAAAGARTALIDAGPAVPSATHWSGGIVRAYDPDPEMRALAVRSHQLLWGRSSGHARRYGFRRTGSLVLLGPGDLPEAVRGVVELQAGGIEAELLTVEDIADRWPQLAAGHAAGAVWEPGGGCADPRLTTSEYRRQALDTGAQVLDDARVFALEPHPLGALVRLDGSSVLAHSVVVAAGSGTPALIAERLPAGAGTAEPVTRRIRYGYFDRGGRALPALVDLVTGVWGRPMPEEPGAGTLLVGRPVDEWGVPPGGGTQLTPEQVEYVRDGASTVWPWLREARCLGGRHGTDLYRKDGPLLGVVPGEPWTVVAACWSGGGFKTAPAAAESAAEKVLANLRRQGRISA</sequence>
<dbReference type="InterPro" id="IPR045170">
    <property type="entry name" value="MTOX"/>
</dbReference>
<dbReference type="InterPro" id="IPR036188">
    <property type="entry name" value="FAD/NAD-bd_sf"/>
</dbReference>
<reference evidence="7" key="1">
    <citation type="journal article" date="2019" name="Int. J. Syst. Evol. Microbiol.">
        <title>The Global Catalogue of Microorganisms (GCM) 10K type strain sequencing project: providing services to taxonomists for standard genome sequencing and annotation.</title>
        <authorList>
            <consortium name="The Broad Institute Genomics Platform"/>
            <consortium name="The Broad Institute Genome Sequencing Center for Infectious Disease"/>
            <person name="Wu L."/>
            <person name="Ma J."/>
        </authorList>
    </citation>
    <scope>NUCLEOTIDE SEQUENCE [LARGE SCALE GENOMIC DNA]</scope>
    <source>
        <strain evidence="7">JCM 4594</strain>
    </source>
</reference>
<dbReference type="GeneID" id="96291723"/>
<dbReference type="Gene3D" id="3.50.50.60">
    <property type="entry name" value="FAD/NAD(P)-binding domain"/>
    <property type="match status" value="1"/>
</dbReference>
<comment type="caution">
    <text evidence="6">The sequence shown here is derived from an EMBL/GenBank/DDBJ whole genome shotgun (WGS) entry which is preliminary data.</text>
</comment>
<dbReference type="InterPro" id="IPR006076">
    <property type="entry name" value="FAD-dep_OxRdtase"/>
</dbReference>
<dbReference type="Proteomes" id="UP000600946">
    <property type="component" value="Unassembled WGS sequence"/>
</dbReference>
<dbReference type="PANTHER" id="PTHR10961:SF7">
    <property type="entry name" value="FAD DEPENDENT OXIDOREDUCTASE DOMAIN-CONTAINING PROTEIN"/>
    <property type="match status" value="1"/>
</dbReference>
<name>A0ABQ3AB22_9ACTN</name>
<proteinExistence type="predicted"/>
<dbReference type="SUPFAM" id="SSF51905">
    <property type="entry name" value="FAD/NAD(P)-binding domain"/>
    <property type="match status" value="1"/>
</dbReference>
<dbReference type="PANTHER" id="PTHR10961">
    <property type="entry name" value="PEROXISOMAL SARCOSINE OXIDASE"/>
    <property type="match status" value="1"/>
</dbReference>
<dbReference type="Pfam" id="PF01266">
    <property type="entry name" value="DAO"/>
    <property type="match status" value="1"/>
</dbReference>
<dbReference type="InterPro" id="IPR028082">
    <property type="entry name" value="Peripla_BP_I"/>
</dbReference>
<evidence type="ECO:0000256" key="2">
    <source>
        <dbReference type="ARBA" id="ARBA00022630"/>
    </source>
</evidence>
<gene>
    <name evidence="6" type="ORF">GCM10010326_37780</name>
</gene>
<keyword evidence="3" id="KW-0274">FAD</keyword>
<evidence type="ECO:0000313" key="6">
    <source>
        <dbReference type="EMBL" id="GGY40243.1"/>
    </source>
</evidence>
<evidence type="ECO:0000259" key="5">
    <source>
        <dbReference type="Pfam" id="PF01266"/>
    </source>
</evidence>
<protein>
    <recommendedName>
        <fullName evidence="5">FAD dependent oxidoreductase domain-containing protein</fullName>
    </recommendedName>
</protein>
<comment type="cofactor">
    <cofactor evidence="1">
        <name>FAD</name>
        <dbReference type="ChEBI" id="CHEBI:57692"/>
    </cofactor>
</comment>
<dbReference type="Gene3D" id="3.30.9.10">
    <property type="entry name" value="D-Amino Acid Oxidase, subunit A, domain 2"/>
    <property type="match status" value="1"/>
</dbReference>
<keyword evidence="4" id="KW-0560">Oxidoreductase</keyword>
<feature type="domain" description="FAD dependent oxidoreductase" evidence="5">
    <location>
        <begin position="313"/>
        <end position="661"/>
    </location>
</feature>
<dbReference type="RefSeq" id="WP_190027702.1">
    <property type="nucleotide sequence ID" value="NZ_BMUU01000006.1"/>
</dbReference>
<dbReference type="Gene3D" id="3.40.50.2300">
    <property type="match status" value="1"/>
</dbReference>
<accession>A0ABQ3AB22</accession>
<organism evidence="6 7">
    <name type="scientific">Streptomyces xanthochromogenes</name>
    <dbReference type="NCBI Taxonomy" id="67384"/>
    <lineage>
        <taxon>Bacteria</taxon>
        <taxon>Bacillati</taxon>
        <taxon>Actinomycetota</taxon>
        <taxon>Actinomycetes</taxon>
        <taxon>Kitasatosporales</taxon>
        <taxon>Streptomycetaceae</taxon>
        <taxon>Streptomyces</taxon>
    </lineage>
</organism>
<keyword evidence="7" id="KW-1185">Reference proteome</keyword>
<dbReference type="EMBL" id="BMUU01000006">
    <property type="protein sequence ID" value="GGY40243.1"/>
    <property type="molecule type" value="Genomic_DNA"/>
</dbReference>
<evidence type="ECO:0000313" key="7">
    <source>
        <dbReference type="Proteomes" id="UP000600946"/>
    </source>
</evidence>
<dbReference type="SUPFAM" id="SSF53822">
    <property type="entry name" value="Periplasmic binding protein-like I"/>
    <property type="match status" value="1"/>
</dbReference>
<keyword evidence="2" id="KW-0285">Flavoprotein</keyword>
<evidence type="ECO:0000256" key="3">
    <source>
        <dbReference type="ARBA" id="ARBA00022827"/>
    </source>
</evidence>
<evidence type="ECO:0000256" key="1">
    <source>
        <dbReference type="ARBA" id="ARBA00001974"/>
    </source>
</evidence>
<evidence type="ECO:0000256" key="4">
    <source>
        <dbReference type="ARBA" id="ARBA00023002"/>
    </source>
</evidence>